<gene>
    <name evidence="2" type="ORF">HG543_52220</name>
</gene>
<evidence type="ECO:0000313" key="3">
    <source>
        <dbReference type="Proteomes" id="UP000518300"/>
    </source>
</evidence>
<accession>A0A848M0U3</accession>
<keyword evidence="3" id="KW-1185">Reference proteome</keyword>
<evidence type="ECO:0000313" key="2">
    <source>
        <dbReference type="EMBL" id="NMO23372.1"/>
    </source>
</evidence>
<name>A0A848M0U3_9BACT</name>
<proteinExistence type="predicted"/>
<sequence length="284" mass="28270">MNDNTHTPSPQSQARRIRARLPAAGLLALLCVALAAPIAHAEPDTFGLGNVQDGALTVNAANTVVNVYTRVSAAVPAGQNFVTVASTTGFAIGDLVMVIQSSGLSPRPASGSQTPIDMSGNTMGRWQMARVQALTATRLTLTQPLTVAFAATGAQAVLVREYSTVTINGGGSLVARAWDGTTGGVLAFLATGAVNNQGTISATGRGFRGGIFVNGDGDGCTGLDAAWPSGAMKGEGLVPAAYAPTLDTFPPPAGTTGQGNVTNGGGGGICHNSGGGGGCLLYAS</sequence>
<feature type="non-terminal residue" evidence="2">
    <location>
        <position position="284"/>
    </location>
</feature>
<feature type="signal peptide" evidence="1">
    <location>
        <begin position="1"/>
        <end position="41"/>
    </location>
</feature>
<dbReference type="Proteomes" id="UP000518300">
    <property type="component" value="Unassembled WGS sequence"/>
</dbReference>
<comment type="caution">
    <text evidence="2">The sequence shown here is derived from an EMBL/GenBank/DDBJ whole genome shotgun (WGS) entry which is preliminary data.</text>
</comment>
<dbReference type="AlphaFoldDB" id="A0A848M0U3"/>
<protein>
    <submittedName>
        <fullName evidence="2">Cell envelope biogenesis protein OmpA</fullName>
    </submittedName>
</protein>
<dbReference type="EMBL" id="JABBJJ010000595">
    <property type="protein sequence ID" value="NMO23372.1"/>
    <property type="molecule type" value="Genomic_DNA"/>
</dbReference>
<organism evidence="2 3">
    <name type="scientific">Pyxidicoccus fallax</name>
    <dbReference type="NCBI Taxonomy" id="394095"/>
    <lineage>
        <taxon>Bacteria</taxon>
        <taxon>Pseudomonadati</taxon>
        <taxon>Myxococcota</taxon>
        <taxon>Myxococcia</taxon>
        <taxon>Myxococcales</taxon>
        <taxon>Cystobacterineae</taxon>
        <taxon>Myxococcaceae</taxon>
        <taxon>Pyxidicoccus</taxon>
    </lineage>
</organism>
<reference evidence="2 3" key="1">
    <citation type="submission" date="2020-04" db="EMBL/GenBank/DDBJ databases">
        <title>Draft genome of Pyxidicoccus fallax type strain.</title>
        <authorList>
            <person name="Whitworth D.E."/>
        </authorList>
    </citation>
    <scope>NUCLEOTIDE SEQUENCE [LARGE SCALE GENOMIC DNA]</scope>
    <source>
        <strain evidence="2 3">DSM 14698</strain>
    </source>
</reference>
<evidence type="ECO:0000256" key="1">
    <source>
        <dbReference type="SAM" id="SignalP"/>
    </source>
</evidence>
<keyword evidence="1" id="KW-0732">Signal</keyword>
<feature type="chain" id="PRO_5032378204" evidence="1">
    <location>
        <begin position="42"/>
        <end position="284"/>
    </location>
</feature>